<keyword evidence="6" id="KW-1185">Reference proteome</keyword>
<dbReference type="AlphaFoldDB" id="A0AAV0IMI1"/>
<feature type="transmembrane region" description="Helical" evidence="4">
    <location>
        <begin position="82"/>
        <end position="101"/>
    </location>
</feature>
<dbReference type="PANTHER" id="PTHR31218">
    <property type="entry name" value="WAT1-RELATED PROTEIN"/>
    <property type="match status" value="1"/>
</dbReference>
<evidence type="ECO:0000256" key="2">
    <source>
        <dbReference type="ARBA" id="ARBA00022989"/>
    </source>
</evidence>
<dbReference type="InterPro" id="IPR030184">
    <property type="entry name" value="WAT1-related"/>
</dbReference>
<feature type="transmembrane region" description="Helical" evidence="4">
    <location>
        <begin position="26"/>
        <end position="46"/>
    </location>
</feature>
<dbReference type="GO" id="GO:0022857">
    <property type="term" value="F:transmembrane transporter activity"/>
    <property type="evidence" value="ECO:0007669"/>
    <property type="project" value="InterPro"/>
</dbReference>
<dbReference type="EMBL" id="CAMGYJ010000004">
    <property type="protein sequence ID" value="CAI0398774.1"/>
    <property type="molecule type" value="Genomic_DNA"/>
</dbReference>
<evidence type="ECO:0000256" key="3">
    <source>
        <dbReference type="ARBA" id="ARBA00023136"/>
    </source>
</evidence>
<name>A0AAV0IMI1_9ROSI</name>
<proteinExistence type="predicted"/>
<evidence type="ECO:0000256" key="4">
    <source>
        <dbReference type="SAM" id="Phobius"/>
    </source>
</evidence>
<protein>
    <submittedName>
        <fullName evidence="5">Uncharacterized protein</fullName>
    </submittedName>
</protein>
<evidence type="ECO:0000313" key="5">
    <source>
        <dbReference type="EMBL" id="CAI0398774.1"/>
    </source>
</evidence>
<keyword evidence="3 4" id="KW-0472">Membrane</keyword>
<keyword evidence="1 4" id="KW-0812">Transmembrane</keyword>
<dbReference type="Proteomes" id="UP001154282">
    <property type="component" value="Unassembled WGS sequence"/>
</dbReference>
<reference evidence="5" key="1">
    <citation type="submission" date="2022-08" db="EMBL/GenBank/DDBJ databases">
        <authorList>
            <person name="Gutierrez-Valencia J."/>
        </authorList>
    </citation>
    <scope>NUCLEOTIDE SEQUENCE</scope>
</reference>
<gene>
    <name evidence="5" type="ORF">LITE_LOCUS10030</name>
</gene>
<evidence type="ECO:0000313" key="6">
    <source>
        <dbReference type="Proteomes" id="UP001154282"/>
    </source>
</evidence>
<dbReference type="GO" id="GO:0016020">
    <property type="term" value="C:membrane"/>
    <property type="evidence" value="ECO:0007669"/>
    <property type="project" value="InterPro"/>
</dbReference>
<organism evidence="5 6">
    <name type="scientific">Linum tenue</name>
    <dbReference type="NCBI Taxonomy" id="586396"/>
    <lineage>
        <taxon>Eukaryota</taxon>
        <taxon>Viridiplantae</taxon>
        <taxon>Streptophyta</taxon>
        <taxon>Embryophyta</taxon>
        <taxon>Tracheophyta</taxon>
        <taxon>Spermatophyta</taxon>
        <taxon>Magnoliopsida</taxon>
        <taxon>eudicotyledons</taxon>
        <taxon>Gunneridae</taxon>
        <taxon>Pentapetalae</taxon>
        <taxon>rosids</taxon>
        <taxon>fabids</taxon>
        <taxon>Malpighiales</taxon>
        <taxon>Linaceae</taxon>
        <taxon>Linum</taxon>
    </lineage>
</organism>
<keyword evidence="2 4" id="KW-1133">Transmembrane helix</keyword>
<comment type="caution">
    <text evidence="5">The sequence shown here is derived from an EMBL/GenBank/DDBJ whole genome shotgun (WGS) entry which is preliminary data.</text>
</comment>
<evidence type="ECO:0000256" key="1">
    <source>
        <dbReference type="ARBA" id="ARBA00022692"/>
    </source>
</evidence>
<sequence length="102" mass="11663">MVTVECLDVGMTTLSKAAMSKGMSHFVFVVYSNALATLIMFPSSFFLACNRFSYLTFPSILFLFSLEEIRQFGHFVFLHRKTVAPIITYPLIWKFFLLGLFG</sequence>
<accession>A0AAV0IMI1</accession>